<name>A0ABW1SFD0_9LACO</name>
<comment type="caution">
    <text evidence="4">The sequence shown here is derived from an EMBL/GenBank/DDBJ whole genome shotgun (WGS) entry which is preliminary data.</text>
</comment>
<feature type="transmembrane region" description="Helical" evidence="2">
    <location>
        <begin position="65"/>
        <end position="86"/>
    </location>
</feature>
<dbReference type="InterPro" id="IPR025273">
    <property type="entry name" value="DUF4064"/>
</dbReference>
<dbReference type="EMBL" id="JBHSSE010000002">
    <property type="protein sequence ID" value="MFC6200420.1"/>
    <property type="molecule type" value="Genomic_DNA"/>
</dbReference>
<proteinExistence type="predicted"/>
<dbReference type="Pfam" id="PF13273">
    <property type="entry name" value="DUF4064"/>
    <property type="match status" value="1"/>
</dbReference>
<feature type="domain" description="DUF4064" evidence="3">
    <location>
        <begin position="25"/>
        <end position="106"/>
    </location>
</feature>
<feature type="transmembrane region" description="Helical" evidence="2">
    <location>
        <begin position="92"/>
        <end position="121"/>
    </location>
</feature>
<dbReference type="RefSeq" id="WP_137616191.1">
    <property type="nucleotide sequence ID" value="NZ_BJDI01000007.1"/>
</dbReference>
<evidence type="ECO:0000313" key="5">
    <source>
        <dbReference type="Proteomes" id="UP001596171"/>
    </source>
</evidence>
<accession>A0ABW1SFD0</accession>
<evidence type="ECO:0000256" key="2">
    <source>
        <dbReference type="SAM" id="Phobius"/>
    </source>
</evidence>
<keyword evidence="5" id="KW-1185">Reference proteome</keyword>
<sequence>MSKQTITDENGQKYVQQTESNPARSRTAELVLGIIGGIFGMLAGIIAMGIGGIGGALGASGSSSIGGLGGACIAVSALSIVFAALINKNHKLMGWLIIACGILNFVFVSYFGILSGLLIMISGGLALRK</sequence>
<gene>
    <name evidence="4" type="ORF">ACFP1L_00755</name>
</gene>
<protein>
    <submittedName>
        <fullName evidence="4">DUF4064 domain-containing protein</fullName>
    </submittedName>
</protein>
<feature type="region of interest" description="Disordered" evidence="1">
    <location>
        <begin position="1"/>
        <end position="21"/>
    </location>
</feature>
<keyword evidence="2" id="KW-0812">Transmembrane</keyword>
<evidence type="ECO:0000256" key="1">
    <source>
        <dbReference type="SAM" id="MobiDB-lite"/>
    </source>
</evidence>
<keyword evidence="2" id="KW-0472">Membrane</keyword>
<evidence type="ECO:0000313" key="4">
    <source>
        <dbReference type="EMBL" id="MFC6200420.1"/>
    </source>
</evidence>
<keyword evidence="2" id="KW-1133">Transmembrane helix</keyword>
<organism evidence="4 5">
    <name type="scientific">Lactiplantibacillus nangangensis</name>
    <dbReference type="NCBI Taxonomy" id="2559917"/>
    <lineage>
        <taxon>Bacteria</taxon>
        <taxon>Bacillati</taxon>
        <taxon>Bacillota</taxon>
        <taxon>Bacilli</taxon>
        <taxon>Lactobacillales</taxon>
        <taxon>Lactobacillaceae</taxon>
        <taxon>Lactiplantibacillus</taxon>
    </lineage>
</organism>
<evidence type="ECO:0000259" key="3">
    <source>
        <dbReference type="Pfam" id="PF13273"/>
    </source>
</evidence>
<reference evidence="5" key="1">
    <citation type="journal article" date="2019" name="Int. J. Syst. Evol. Microbiol.">
        <title>The Global Catalogue of Microorganisms (GCM) 10K type strain sequencing project: providing services to taxonomists for standard genome sequencing and annotation.</title>
        <authorList>
            <consortium name="The Broad Institute Genomics Platform"/>
            <consortium name="The Broad Institute Genome Sequencing Center for Infectious Disease"/>
            <person name="Wu L."/>
            <person name="Ma J."/>
        </authorList>
    </citation>
    <scope>NUCLEOTIDE SEQUENCE [LARGE SCALE GENOMIC DNA]</scope>
    <source>
        <strain evidence="5">CCM 8930</strain>
    </source>
</reference>
<feature type="transmembrane region" description="Helical" evidence="2">
    <location>
        <begin position="30"/>
        <end position="53"/>
    </location>
</feature>
<dbReference type="Proteomes" id="UP001596171">
    <property type="component" value="Unassembled WGS sequence"/>
</dbReference>